<protein>
    <recommendedName>
        <fullName evidence="6">Calpain catalytic domain-containing protein</fullName>
    </recommendedName>
</protein>
<feature type="domain" description="Calpain catalytic" evidence="6">
    <location>
        <begin position="1"/>
        <end position="171"/>
    </location>
</feature>
<dbReference type="InterPro" id="IPR051297">
    <property type="entry name" value="PalB/RIM13"/>
</dbReference>
<dbReference type="PRINTS" id="PR00704">
    <property type="entry name" value="CALPAIN"/>
</dbReference>
<dbReference type="PROSITE" id="PS50203">
    <property type="entry name" value="CALPAIN_CAT"/>
    <property type="match status" value="1"/>
</dbReference>
<evidence type="ECO:0000256" key="5">
    <source>
        <dbReference type="PROSITE-ProRule" id="PRU00239"/>
    </source>
</evidence>
<reference evidence="7 8" key="1">
    <citation type="submission" date="2014-11" db="EMBL/GenBank/DDBJ databases">
        <authorList>
            <person name="Zhu J."/>
            <person name="Qi W."/>
            <person name="Song R."/>
        </authorList>
    </citation>
    <scope>NUCLEOTIDE SEQUENCE [LARGE SCALE GENOMIC DNA]</scope>
</reference>
<keyword evidence="2" id="KW-0378">Hydrolase</keyword>
<dbReference type="GO" id="GO:0006508">
    <property type="term" value="P:proteolysis"/>
    <property type="evidence" value="ECO:0007669"/>
    <property type="project" value="UniProtKB-KW"/>
</dbReference>
<gene>
    <name evidence="7" type="ORF">Vbra_3110</name>
</gene>
<keyword evidence="8" id="KW-1185">Reference proteome</keyword>
<keyword evidence="3" id="KW-0788">Thiol protease</keyword>
<dbReference type="InterPro" id="IPR022684">
    <property type="entry name" value="Calpain_cysteine_protease"/>
</dbReference>
<evidence type="ECO:0000259" key="6">
    <source>
        <dbReference type="PROSITE" id="PS50203"/>
    </source>
</evidence>
<evidence type="ECO:0000313" key="8">
    <source>
        <dbReference type="Proteomes" id="UP000041254"/>
    </source>
</evidence>
<dbReference type="PANTHER" id="PTHR46143">
    <property type="entry name" value="CALPAIN-7"/>
    <property type="match status" value="1"/>
</dbReference>
<feature type="active site" evidence="4">
    <location>
        <position position="32"/>
    </location>
</feature>
<organism evidence="7 8">
    <name type="scientific">Vitrella brassicaformis (strain CCMP3155)</name>
    <dbReference type="NCBI Taxonomy" id="1169540"/>
    <lineage>
        <taxon>Eukaryota</taxon>
        <taxon>Sar</taxon>
        <taxon>Alveolata</taxon>
        <taxon>Colpodellida</taxon>
        <taxon>Vitrellaceae</taxon>
        <taxon>Vitrella</taxon>
    </lineage>
</organism>
<dbReference type="EMBL" id="CDMY01000549">
    <property type="protein sequence ID" value="CEM22047.1"/>
    <property type="molecule type" value="Genomic_DNA"/>
</dbReference>
<evidence type="ECO:0000256" key="4">
    <source>
        <dbReference type="PIRSR" id="PIRSR622684-1"/>
    </source>
</evidence>
<dbReference type="InterPro" id="IPR001300">
    <property type="entry name" value="Peptidase_C2_calpain_cat"/>
</dbReference>
<evidence type="ECO:0000256" key="3">
    <source>
        <dbReference type="ARBA" id="ARBA00022807"/>
    </source>
</evidence>
<dbReference type="Pfam" id="PF00648">
    <property type="entry name" value="Peptidase_C2"/>
    <property type="match status" value="1"/>
</dbReference>
<evidence type="ECO:0000256" key="2">
    <source>
        <dbReference type="ARBA" id="ARBA00022801"/>
    </source>
</evidence>
<proteinExistence type="predicted"/>
<dbReference type="GO" id="GO:0004198">
    <property type="term" value="F:calcium-dependent cysteine-type endopeptidase activity"/>
    <property type="evidence" value="ECO:0007669"/>
    <property type="project" value="InterPro"/>
</dbReference>
<dbReference type="Proteomes" id="UP000041254">
    <property type="component" value="Unassembled WGS sequence"/>
</dbReference>
<accession>A0A0G4G1W2</accession>
<dbReference type="InParanoid" id="A0A0G4G1W2"/>
<evidence type="ECO:0000256" key="1">
    <source>
        <dbReference type="ARBA" id="ARBA00022670"/>
    </source>
</evidence>
<evidence type="ECO:0000313" key="7">
    <source>
        <dbReference type="EMBL" id="CEM22047.1"/>
    </source>
</evidence>
<dbReference type="OrthoDB" id="167576at2759"/>
<dbReference type="PANTHER" id="PTHR46143:SF1">
    <property type="entry name" value="CALPAIN-7"/>
    <property type="match status" value="1"/>
</dbReference>
<dbReference type="AlphaFoldDB" id="A0A0G4G1W2"/>
<comment type="caution">
    <text evidence="5">Lacks conserved residue(s) required for the propagation of feature annotation.</text>
</comment>
<name>A0A0G4G1W2_VITBC</name>
<dbReference type="VEuPathDB" id="CryptoDB:Vbra_3110"/>
<dbReference type="PhylomeDB" id="A0A0G4G1W2"/>
<keyword evidence="1" id="KW-0645">Protease</keyword>
<sequence>MWRHLPEIVSNPVVATDLLSADSVKQGPVGDCAFLSSLVALANCEEQTGKPILTKSIYPKERPDSLKPVVRPEGKYVIKLYFNGEARKVVLDDTVPTLTKRLQKKLTATSAPLSNQLWVTLFEKAYAKTMGGYASIDGSHAPDNLYLLSGWISEIVSFERLKLTGKTVDQL</sequence>
<dbReference type="SUPFAM" id="SSF54001">
    <property type="entry name" value="Cysteine proteinases"/>
    <property type="match status" value="1"/>
</dbReference>
<dbReference type="InterPro" id="IPR038765">
    <property type="entry name" value="Papain-like_cys_pep_sf"/>
</dbReference>
<dbReference type="STRING" id="1169540.A0A0G4G1W2"/>